<proteinExistence type="predicted"/>
<organism evidence="1 2">
    <name type="scientific">Streblomastix strix</name>
    <dbReference type="NCBI Taxonomy" id="222440"/>
    <lineage>
        <taxon>Eukaryota</taxon>
        <taxon>Metamonada</taxon>
        <taxon>Preaxostyla</taxon>
        <taxon>Oxymonadida</taxon>
        <taxon>Streblomastigidae</taxon>
        <taxon>Streblomastix</taxon>
    </lineage>
</organism>
<evidence type="ECO:0000313" key="1">
    <source>
        <dbReference type="EMBL" id="KAA6396482.1"/>
    </source>
</evidence>
<sequence>MKDHRMAVKAEHLTYDGLECVNSRSGGYMLTRKMINTTNFQGLDYLPVNSQFITWGSDQFAKYFDASYRKQLREEQQADKELFDIVVDSTDMKFALVETDKGIPD</sequence>
<evidence type="ECO:0000313" key="2">
    <source>
        <dbReference type="Proteomes" id="UP000324800"/>
    </source>
</evidence>
<gene>
    <name evidence="1" type="ORF">EZS28_007991</name>
</gene>
<accession>A0A5J4WPE0</accession>
<dbReference type="Proteomes" id="UP000324800">
    <property type="component" value="Unassembled WGS sequence"/>
</dbReference>
<dbReference type="AlphaFoldDB" id="A0A5J4WPE0"/>
<comment type="caution">
    <text evidence="1">The sequence shown here is derived from an EMBL/GenBank/DDBJ whole genome shotgun (WGS) entry which is preliminary data.</text>
</comment>
<name>A0A5J4WPE0_9EUKA</name>
<dbReference type="EMBL" id="SNRW01001418">
    <property type="protein sequence ID" value="KAA6396482.1"/>
    <property type="molecule type" value="Genomic_DNA"/>
</dbReference>
<reference evidence="1 2" key="1">
    <citation type="submission" date="2019-03" db="EMBL/GenBank/DDBJ databases">
        <title>Single cell metagenomics reveals metabolic interactions within the superorganism composed of flagellate Streblomastix strix and complex community of Bacteroidetes bacteria on its surface.</title>
        <authorList>
            <person name="Treitli S.C."/>
            <person name="Kolisko M."/>
            <person name="Husnik F."/>
            <person name="Keeling P."/>
            <person name="Hampl V."/>
        </authorList>
    </citation>
    <scope>NUCLEOTIDE SEQUENCE [LARGE SCALE GENOMIC DNA]</scope>
    <source>
        <strain evidence="1">ST1C</strain>
    </source>
</reference>
<protein>
    <submittedName>
        <fullName evidence="1">Uncharacterized protein</fullName>
    </submittedName>
</protein>
<dbReference type="OrthoDB" id="6252103at2759"/>